<dbReference type="EMBL" id="JH767170">
    <property type="protein sequence ID" value="EQC31255.1"/>
    <property type="molecule type" value="Genomic_DNA"/>
</dbReference>
<dbReference type="Proteomes" id="UP000030762">
    <property type="component" value="Unassembled WGS sequence"/>
</dbReference>
<dbReference type="AlphaFoldDB" id="T0QCH1"/>
<reference evidence="1 2" key="1">
    <citation type="submission" date="2012-04" db="EMBL/GenBank/DDBJ databases">
        <title>The Genome Sequence of Saprolegnia declina VS20.</title>
        <authorList>
            <consortium name="The Broad Institute Genome Sequencing Platform"/>
            <person name="Russ C."/>
            <person name="Nusbaum C."/>
            <person name="Tyler B."/>
            <person name="van West P."/>
            <person name="Dieguez-Uribeondo J."/>
            <person name="de Bruijn I."/>
            <person name="Tripathy S."/>
            <person name="Jiang R."/>
            <person name="Young S.K."/>
            <person name="Zeng Q."/>
            <person name="Gargeya S."/>
            <person name="Fitzgerald M."/>
            <person name="Haas B."/>
            <person name="Abouelleil A."/>
            <person name="Alvarado L."/>
            <person name="Arachchi H.M."/>
            <person name="Berlin A."/>
            <person name="Chapman S.B."/>
            <person name="Goldberg J."/>
            <person name="Griggs A."/>
            <person name="Gujja S."/>
            <person name="Hansen M."/>
            <person name="Howarth C."/>
            <person name="Imamovic A."/>
            <person name="Larimer J."/>
            <person name="McCowen C."/>
            <person name="Montmayeur A."/>
            <person name="Murphy C."/>
            <person name="Neiman D."/>
            <person name="Pearson M."/>
            <person name="Priest M."/>
            <person name="Roberts A."/>
            <person name="Saif S."/>
            <person name="Shea T."/>
            <person name="Sisk P."/>
            <person name="Sykes S."/>
            <person name="Wortman J."/>
            <person name="Nusbaum C."/>
            <person name="Birren B."/>
        </authorList>
    </citation>
    <scope>NUCLEOTIDE SEQUENCE [LARGE SCALE GENOMIC DNA]</scope>
    <source>
        <strain evidence="1 2">VS20</strain>
    </source>
</reference>
<dbReference type="GeneID" id="19951904"/>
<name>T0QCH1_SAPDV</name>
<evidence type="ECO:0000313" key="1">
    <source>
        <dbReference type="EMBL" id="EQC31255.1"/>
    </source>
</evidence>
<organism evidence="1 2">
    <name type="scientific">Saprolegnia diclina (strain VS20)</name>
    <dbReference type="NCBI Taxonomy" id="1156394"/>
    <lineage>
        <taxon>Eukaryota</taxon>
        <taxon>Sar</taxon>
        <taxon>Stramenopiles</taxon>
        <taxon>Oomycota</taxon>
        <taxon>Saprolegniomycetes</taxon>
        <taxon>Saprolegniales</taxon>
        <taxon>Saprolegniaceae</taxon>
        <taxon>Saprolegnia</taxon>
    </lineage>
</organism>
<protein>
    <submittedName>
        <fullName evidence="1">Uncharacterized protein</fullName>
    </submittedName>
</protein>
<gene>
    <name evidence="1" type="ORF">SDRG_11177</name>
</gene>
<dbReference type="InParanoid" id="T0QCH1"/>
<sequence length="130" mass="13568">MKVEKQKVVNCLVLTLQEASQSAICRRATPPPAQQWALARSNLSPAANLALGGASDAIGLDHVDLAASAAKAPKDNEKVPPVPISHCAGSHGCEAKLYAASRLDRVGVQWALMLLSCFGNGKALVLSNLN</sequence>
<dbReference type="VEuPathDB" id="FungiDB:SDRG_11177"/>
<proteinExistence type="predicted"/>
<evidence type="ECO:0000313" key="2">
    <source>
        <dbReference type="Proteomes" id="UP000030762"/>
    </source>
</evidence>
<dbReference type="RefSeq" id="XP_008615428.1">
    <property type="nucleotide sequence ID" value="XM_008617206.1"/>
</dbReference>
<keyword evidence="2" id="KW-1185">Reference proteome</keyword>
<accession>T0QCH1</accession>